<dbReference type="InterPro" id="IPR023296">
    <property type="entry name" value="Glyco_hydro_beta-prop_sf"/>
</dbReference>
<keyword evidence="8" id="KW-0812">Transmembrane</keyword>
<evidence type="ECO:0000256" key="5">
    <source>
        <dbReference type="ARBA" id="ARBA00022801"/>
    </source>
</evidence>
<evidence type="ECO:0000256" key="1">
    <source>
        <dbReference type="ARBA" id="ARBA00004116"/>
    </source>
</evidence>
<feature type="transmembrane region" description="Helical" evidence="8">
    <location>
        <begin position="36"/>
        <end position="56"/>
    </location>
</feature>
<dbReference type="InterPro" id="IPR001362">
    <property type="entry name" value="Glyco_hydro_32"/>
</dbReference>
<dbReference type="AlphaFoldDB" id="A0A7J7KU50"/>
<evidence type="ECO:0000256" key="4">
    <source>
        <dbReference type="ARBA" id="ARBA00022679"/>
    </source>
</evidence>
<comment type="caution">
    <text evidence="13">The sequence shown here is derived from an EMBL/GenBank/DDBJ whole genome shotgun (WGS) entry which is preliminary data.</text>
</comment>
<evidence type="ECO:0000256" key="7">
    <source>
        <dbReference type="SAM" id="Coils"/>
    </source>
</evidence>
<dbReference type="InterPro" id="IPR013320">
    <property type="entry name" value="ConA-like_dom_sf"/>
</dbReference>
<keyword evidence="7" id="KW-0175">Coiled coil</keyword>
<dbReference type="Pfam" id="PF08541">
    <property type="entry name" value="ACP_syn_III_C"/>
    <property type="match status" value="1"/>
</dbReference>
<dbReference type="GO" id="GO:0016746">
    <property type="term" value="F:acyltransferase activity"/>
    <property type="evidence" value="ECO:0007669"/>
    <property type="project" value="InterPro"/>
</dbReference>
<feature type="domain" description="Beta-ketoacyl-[acyl-carrier-protein] synthase III C-terminal" evidence="11">
    <location>
        <begin position="47"/>
        <end position="116"/>
    </location>
</feature>
<dbReference type="InterPro" id="IPR013747">
    <property type="entry name" value="ACP_syn_III_C"/>
</dbReference>
<dbReference type="InterPro" id="IPR013148">
    <property type="entry name" value="Glyco_hydro_32_N"/>
</dbReference>
<dbReference type="Gene3D" id="2.60.120.560">
    <property type="entry name" value="Exo-inulinase, domain 1"/>
    <property type="match status" value="1"/>
</dbReference>
<feature type="transmembrane region" description="Helical" evidence="8">
    <location>
        <begin position="173"/>
        <end position="192"/>
    </location>
</feature>
<dbReference type="SMART" id="SM00640">
    <property type="entry name" value="Glyco_32"/>
    <property type="match status" value="1"/>
</dbReference>
<dbReference type="SUPFAM" id="SSF75005">
    <property type="entry name" value="Arabinanase/levansucrase/invertase"/>
    <property type="match status" value="1"/>
</dbReference>
<dbReference type="PANTHER" id="PTHR31953">
    <property type="entry name" value="BETA-FRUCTOFURANOSIDASE, INSOLUBLE ISOENZYME CWINV1-RELATED"/>
    <property type="match status" value="1"/>
</dbReference>
<feature type="domain" description="Beta-fructofuranosidase N-terminal" evidence="12">
    <location>
        <begin position="153"/>
        <end position="249"/>
    </location>
</feature>
<evidence type="ECO:0000313" key="13">
    <source>
        <dbReference type="EMBL" id="KAF6133891.1"/>
    </source>
</evidence>
<dbReference type="Gene3D" id="3.40.47.10">
    <property type="match status" value="1"/>
</dbReference>
<dbReference type="InterPro" id="IPR021792">
    <property type="entry name" value="Beta-fructofuranosidase_N"/>
</dbReference>
<comment type="similarity">
    <text evidence="2">Belongs to the glycosyl hydrolase 32 family.</text>
</comment>
<dbReference type="GO" id="GO:0005975">
    <property type="term" value="P:carbohydrate metabolic process"/>
    <property type="evidence" value="ECO:0007669"/>
    <property type="project" value="InterPro"/>
</dbReference>
<dbReference type="Pfam" id="PF11837">
    <property type="entry name" value="INV_N"/>
    <property type="match status" value="1"/>
</dbReference>
<evidence type="ECO:0000256" key="8">
    <source>
        <dbReference type="SAM" id="Phobius"/>
    </source>
</evidence>
<evidence type="ECO:0000259" key="12">
    <source>
        <dbReference type="Pfam" id="PF11837"/>
    </source>
</evidence>
<evidence type="ECO:0000259" key="10">
    <source>
        <dbReference type="Pfam" id="PF08244"/>
    </source>
</evidence>
<dbReference type="SUPFAM" id="SSF49899">
    <property type="entry name" value="Concanavalin A-like lectins/glucanases"/>
    <property type="match status" value="1"/>
</dbReference>
<comment type="subcellular location">
    <subcellularLocation>
        <location evidence="1">Vacuole</location>
    </subcellularLocation>
</comment>
<feature type="coiled-coil region" evidence="7">
    <location>
        <begin position="837"/>
        <end position="896"/>
    </location>
</feature>
<evidence type="ECO:0000256" key="3">
    <source>
        <dbReference type="ARBA" id="ARBA00022554"/>
    </source>
</evidence>
<protein>
    <recommendedName>
        <fullName evidence="15">Beta-fructofuranosidase</fullName>
    </recommendedName>
</protein>
<feature type="domain" description="Glycosyl hydrolase family 32 C-terminal" evidence="10">
    <location>
        <begin position="575"/>
        <end position="766"/>
    </location>
</feature>
<evidence type="ECO:0000259" key="9">
    <source>
        <dbReference type="Pfam" id="PF00251"/>
    </source>
</evidence>
<proteinExistence type="inferred from homology"/>
<feature type="domain" description="Glycosyl hydrolase family 32 N-terminal" evidence="9">
    <location>
        <begin position="257"/>
        <end position="572"/>
    </location>
</feature>
<evidence type="ECO:0000313" key="14">
    <source>
        <dbReference type="Proteomes" id="UP000541444"/>
    </source>
</evidence>
<dbReference type="CDD" id="cd18624">
    <property type="entry name" value="GH32_Fruct1-like"/>
    <property type="match status" value="1"/>
</dbReference>
<dbReference type="Pfam" id="PF08244">
    <property type="entry name" value="Glyco_hydro_32C"/>
    <property type="match status" value="1"/>
</dbReference>
<keyword evidence="8" id="KW-0472">Membrane</keyword>
<evidence type="ECO:0008006" key="15">
    <source>
        <dbReference type="Google" id="ProtNLM"/>
    </source>
</evidence>
<dbReference type="InterPro" id="IPR050551">
    <property type="entry name" value="Fructan_Metab_Enzymes"/>
</dbReference>
<dbReference type="GO" id="GO:0004564">
    <property type="term" value="F:beta-fructofuranosidase activity"/>
    <property type="evidence" value="ECO:0007669"/>
    <property type="project" value="InterPro"/>
</dbReference>
<keyword evidence="3" id="KW-0926">Vacuole</keyword>
<organism evidence="13 14">
    <name type="scientific">Kingdonia uniflora</name>
    <dbReference type="NCBI Taxonomy" id="39325"/>
    <lineage>
        <taxon>Eukaryota</taxon>
        <taxon>Viridiplantae</taxon>
        <taxon>Streptophyta</taxon>
        <taxon>Embryophyta</taxon>
        <taxon>Tracheophyta</taxon>
        <taxon>Spermatophyta</taxon>
        <taxon>Magnoliopsida</taxon>
        <taxon>Ranunculales</taxon>
        <taxon>Circaeasteraceae</taxon>
        <taxon>Kingdonia</taxon>
    </lineage>
</organism>
<dbReference type="FunFam" id="2.115.10.20:FF:000001">
    <property type="entry name" value="Beta-fructofuranosidase, insoluble isoenzyme CWINV1"/>
    <property type="match status" value="1"/>
</dbReference>
<dbReference type="Proteomes" id="UP000541444">
    <property type="component" value="Unassembled WGS sequence"/>
</dbReference>
<accession>A0A7J7KU50</accession>
<keyword evidence="5" id="KW-0378">Hydrolase</keyword>
<reference evidence="13 14" key="1">
    <citation type="journal article" date="2020" name="IScience">
        <title>Genome Sequencing of the Endangered Kingdonia uniflora (Circaeasteraceae, Ranunculales) Reveals Potential Mechanisms of Evolutionary Specialization.</title>
        <authorList>
            <person name="Sun Y."/>
            <person name="Deng T."/>
            <person name="Zhang A."/>
            <person name="Moore M.J."/>
            <person name="Landis J.B."/>
            <person name="Lin N."/>
            <person name="Zhang H."/>
            <person name="Zhang X."/>
            <person name="Huang J."/>
            <person name="Zhang X."/>
            <person name="Sun H."/>
            <person name="Wang H."/>
        </authorList>
    </citation>
    <scope>NUCLEOTIDE SEQUENCE [LARGE SCALE GENOMIC DNA]</scope>
    <source>
        <strain evidence="13">TB1705</strain>
        <tissue evidence="13">Leaf</tissue>
    </source>
</reference>
<dbReference type="InterPro" id="IPR016039">
    <property type="entry name" value="Thiolase-like"/>
</dbReference>
<keyword evidence="14" id="KW-1185">Reference proteome</keyword>
<keyword evidence="6" id="KW-0326">Glycosidase</keyword>
<keyword evidence="8" id="KW-1133">Transmembrane helix</keyword>
<dbReference type="FunFam" id="2.60.120.560:FF:000002">
    <property type="entry name" value="Beta-fructofuranosidase, insoluble isoenzyme CWINV1"/>
    <property type="match status" value="1"/>
</dbReference>
<evidence type="ECO:0000256" key="2">
    <source>
        <dbReference type="ARBA" id="ARBA00009902"/>
    </source>
</evidence>
<name>A0A7J7KU50_9MAGN</name>
<gene>
    <name evidence="13" type="ORF">GIB67_040655</name>
</gene>
<sequence length="911" mass="101691">MFRGGVALEEEEAPPVVEVKEAEDVEDLGGMVVRDVYGWIFCAVLVCVGVANQRILDAVATRLKVPAERIISNMESYSNTSAASIPLALDEAVRSGKVEPGHTIAAASFGTGLSWRLQFSVLKQIHHQRNPIFWNVNIMDTIRDLERSISCPYTHLPENPEEERPLRRPLKSIIYGVSGFLLLSLVVVLIGTQRYDEDGEQKLEMGTSAALEIKRLPRGVMEGVSRKSFRLSNGDDDDGVSYPWTNDMLDWQRTGFHFQPQKNWMNGPLFYKGWYHFFYQYNPVGAVWGNIVWGHAVSQDLIKWNHLPLAMVPDQWYDYNGVWTGSATILLDGSIVMLYTGSTNEFVQVQNLAFPADPSDPLLVNWVKYAGNPVLVPPPGIGIKDFRDPTTAWVAPNGNWRFTIGSRVGTTGVSLVYETPDFLNYTILDGWLHQVNGTGMWECIDFYPVSTTVENGLDTSVSGPNIKHVIKASLDDDKNDYYALGTYDLERNVWTPDNPELDVGIGMRYDYGKYYASKTFYDQNKQRRVLWGWIKETDSERSDIAKGWASLQGVPRTVVFDKKTKSNILQWPVHEIESLRLGNKTFDNIELKSGSVVPLNIGKATRLDITAVFEIDSKALEGVTGADVSYNCSTSNGAAGKGVLGPFGLLVLADESRSEQTVVYFYIAKGNDNNLKTFFCTDESRSSKASDVDKQIYGSVVPVLDGEKLSVRILVDHSIVEAFAQGGRTCITSRVYPTKAINNNARVFLFNNATGASVTATFVKIWQMNSTFDHPQASALSRGYPASMNARGATIAVLTVSEQCNQEQNESEEFEDPHLEDLYSQTLAKCIKLSKLNKILKDQINTLTSELQEKTESTSHEIEVLENEKQGLHDKVVFLEKEVNAAKEKMKSTLDELCSVKLDVVLSQQKL</sequence>
<dbReference type="GO" id="GO:0005773">
    <property type="term" value="C:vacuole"/>
    <property type="evidence" value="ECO:0007669"/>
    <property type="project" value="UniProtKB-SubCell"/>
</dbReference>
<evidence type="ECO:0000256" key="6">
    <source>
        <dbReference type="ARBA" id="ARBA00023295"/>
    </source>
</evidence>
<dbReference type="InterPro" id="IPR013189">
    <property type="entry name" value="Glyco_hydro_32_C"/>
</dbReference>
<dbReference type="Gene3D" id="2.115.10.20">
    <property type="entry name" value="Glycosyl hydrolase domain, family 43"/>
    <property type="match status" value="1"/>
</dbReference>
<dbReference type="Pfam" id="PF00251">
    <property type="entry name" value="Glyco_hydro_32N"/>
    <property type="match status" value="1"/>
</dbReference>
<evidence type="ECO:0000259" key="11">
    <source>
        <dbReference type="Pfam" id="PF08541"/>
    </source>
</evidence>
<dbReference type="SUPFAM" id="SSF53901">
    <property type="entry name" value="Thiolase-like"/>
    <property type="match status" value="1"/>
</dbReference>
<keyword evidence="4" id="KW-0808">Transferase</keyword>
<dbReference type="EMBL" id="JACGCM010002894">
    <property type="protein sequence ID" value="KAF6133891.1"/>
    <property type="molecule type" value="Genomic_DNA"/>
</dbReference>
<dbReference type="OrthoDB" id="202537at2759"/>